<evidence type="ECO:0000256" key="1">
    <source>
        <dbReference type="ARBA" id="ARBA00023075"/>
    </source>
</evidence>
<dbReference type="CDD" id="cd00207">
    <property type="entry name" value="fer2"/>
    <property type="match status" value="1"/>
</dbReference>
<accession>S5ASN5</accession>
<dbReference type="GO" id="GO:0051537">
    <property type="term" value="F:2 iron, 2 sulfur cluster binding"/>
    <property type="evidence" value="ECO:0007669"/>
    <property type="project" value="InterPro"/>
</dbReference>
<keyword evidence="3" id="KW-0614">Plasmid</keyword>
<evidence type="ECO:0000313" key="3">
    <source>
        <dbReference type="EMBL" id="AGP79878.1"/>
    </source>
</evidence>
<dbReference type="BioCyc" id="AMAC1300253:G12YX-3525-MONOMER"/>
<keyword evidence="1" id="KW-0830">Ubiquinone</keyword>
<dbReference type="InterPro" id="IPR006058">
    <property type="entry name" value="2Fe2S_fd_BS"/>
</dbReference>
<dbReference type="PROSITE" id="PS00197">
    <property type="entry name" value="2FE2S_FER_1"/>
    <property type="match status" value="1"/>
</dbReference>
<dbReference type="HOGENOM" id="CLU_082632_6_1_6"/>
<protein>
    <submittedName>
        <fullName evidence="3">Iron-sulfur cluster-binding protein</fullName>
    </submittedName>
</protein>
<gene>
    <name evidence="3" type="ORF">I633_22276</name>
</gene>
<dbReference type="SUPFAM" id="SSF54292">
    <property type="entry name" value="2Fe-2S ferredoxin-like"/>
    <property type="match status" value="1"/>
</dbReference>
<dbReference type="Gene3D" id="3.10.20.30">
    <property type="match status" value="1"/>
</dbReference>
<dbReference type="KEGG" id="amh:I633_22276"/>
<dbReference type="EMBL" id="CP004847">
    <property type="protein sequence ID" value="AGP79878.1"/>
    <property type="molecule type" value="Genomic_DNA"/>
</dbReference>
<dbReference type="NCBIfam" id="NF007985">
    <property type="entry name" value="PRK10713.1"/>
    <property type="match status" value="1"/>
</dbReference>
<dbReference type="InterPro" id="IPR001041">
    <property type="entry name" value="2Fe-2S_ferredoxin-type"/>
</dbReference>
<dbReference type="PATRIC" id="fig|1300253.3.peg.4642"/>
<organism evidence="3 4">
    <name type="scientific">Alteromonas mediterranea 615</name>
    <dbReference type="NCBI Taxonomy" id="1300253"/>
    <lineage>
        <taxon>Bacteria</taxon>
        <taxon>Pseudomonadati</taxon>
        <taxon>Pseudomonadota</taxon>
        <taxon>Gammaproteobacteria</taxon>
        <taxon>Alteromonadales</taxon>
        <taxon>Alteromonadaceae</taxon>
        <taxon>Alteromonas/Salinimonas group</taxon>
        <taxon>Alteromonas</taxon>
    </lineage>
</organism>
<sequence length="80" mass="8675">MNTIRYDGQLIPVNGTILQSLEKASIKVESHCRAGFCGACRLKAKKGKVTYVTEPLGFVDDDEVLACCSVPQGEVEITTQ</sequence>
<dbReference type="PROSITE" id="PS51085">
    <property type="entry name" value="2FE2S_FER_2"/>
    <property type="match status" value="1"/>
</dbReference>
<evidence type="ECO:0000313" key="4">
    <source>
        <dbReference type="Proteomes" id="UP000014909"/>
    </source>
</evidence>
<feature type="domain" description="2Fe-2S ferredoxin-type" evidence="2">
    <location>
        <begin position="1"/>
        <end position="80"/>
    </location>
</feature>
<dbReference type="Pfam" id="PF00111">
    <property type="entry name" value="Fer2"/>
    <property type="match status" value="1"/>
</dbReference>
<dbReference type="InterPro" id="IPR036010">
    <property type="entry name" value="2Fe-2S_ferredoxin-like_sf"/>
</dbReference>
<dbReference type="AlphaFoldDB" id="S5ASN5"/>
<proteinExistence type="predicted"/>
<evidence type="ECO:0000259" key="2">
    <source>
        <dbReference type="PROSITE" id="PS51085"/>
    </source>
</evidence>
<name>S5ASN5_9ALTE</name>
<reference evidence="3 4" key="1">
    <citation type="journal article" date="2013" name="Genome Biol. Evol.">
        <title>Genomic Diversity of "Deep Ecotype" Alteromonas macleodii Isolates: Evidence for Pan-Mediterranean Clonal Frames.</title>
        <authorList>
            <person name="Lopez-Perez M."/>
            <person name="Gonzaga A."/>
            <person name="Rodriguez-Valera F."/>
        </authorList>
    </citation>
    <scope>NUCLEOTIDE SEQUENCE [LARGE SCALE GENOMIC DNA]</scope>
    <source>
        <strain evidence="4">'English Channel 615'</strain>
        <plasmid evidence="4">Plasmid</plasmid>
    </source>
</reference>
<dbReference type="InterPro" id="IPR012675">
    <property type="entry name" value="Beta-grasp_dom_sf"/>
</dbReference>
<dbReference type="Proteomes" id="UP000014909">
    <property type="component" value="Plasmid unnamed"/>
</dbReference>
<geneLocation type="plasmid" evidence="3">
    <name>unnamed</name>
</geneLocation>